<keyword evidence="1 3" id="KW-0808">Transferase</keyword>
<protein>
    <submittedName>
        <fullName evidence="3">SAM-dependent methyltransferase</fullName>
        <ecNumber evidence="3">2.1.1.-</ecNumber>
    </submittedName>
</protein>
<dbReference type="PANTHER" id="PTHR44068">
    <property type="entry name" value="ZGC:194242"/>
    <property type="match status" value="1"/>
</dbReference>
<dbReference type="Proteomes" id="UP001596180">
    <property type="component" value="Unassembled WGS sequence"/>
</dbReference>
<accession>A0ABW1E555</accession>
<evidence type="ECO:0000313" key="4">
    <source>
        <dbReference type="Proteomes" id="UP001596180"/>
    </source>
</evidence>
<dbReference type="GO" id="GO:0032259">
    <property type="term" value="P:methylation"/>
    <property type="evidence" value="ECO:0007669"/>
    <property type="project" value="UniProtKB-KW"/>
</dbReference>
<dbReference type="InterPro" id="IPR013216">
    <property type="entry name" value="Methyltransf_11"/>
</dbReference>
<evidence type="ECO:0000256" key="1">
    <source>
        <dbReference type="ARBA" id="ARBA00022679"/>
    </source>
</evidence>
<dbReference type="CDD" id="cd02440">
    <property type="entry name" value="AdoMet_MTases"/>
    <property type="match status" value="1"/>
</dbReference>
<sequence>MATPIPDEVGMLYDALIDSASVTMGKNLHFGYWESPDSDLSFDEATDLLTDLLTERLHVGPDSRLLDVGCGVGTPGVRIARLSGAEVTGISVSKEQVERANALARSQTSACRAEFHQANAMELPFPDASFDAVVALESMIHMPDRGQVLREIRRVLRPGGRLALTDFHERTPLPPAHRAVVDVMLKDLMSTMVQVDDYPRLLRTAGFQFTEMRDISEETLRRTFQTLTERAAEMPTEVLDKLDWKSDPKDMIDVAGFGYLLVVAERPRADDRS</sequence>
<evidence type="ECO:0000313" key="3">
    <source>
        <dbReference type="EMBL" id="MFC5855967.1"/>
    </source>
</evidence>
<keyword evidence="4" id="KW-1185">Reference proteome</keyword>
<dbReference type="EMBL" id="JBHSOA010000085">
    <property type="protein sequence ID" value="MFC5855967.1"/>
    <property type="molecule type" value="Genomic_DNA"/>
</dbReference>
<proteinExistence type="predicted"/>
<gene>
    <name evidence="3" type="ORF">ACFPZI_30610</name>
</gene>
<dbReference type="Gene3D" id="3.40.50.150">
    <property type="entry name" value="Vaccinia Virus protein VP39"/>
    <property type="match status" value="1"/>
</dbReference>
<feature type="domain" description="Methyltransferase type 11" evidence="2">
    <location>
        <begin position="66"/>
        <end position="163"/>
    </location>
</feature>
<dbReference type="InterPro" id="IPR050447">
    <property type="entry name" value="Erg6_SMT_methyltransf"/>
</dbReference>
<organism evidence="3 4">
    <name type="scientific">Streptomyces chlorus</name>
    <dbReference type="NCBI Taxonomy" id="887452"/>
    <lineage>
        <taxon>Bacteria</taxon>
        <taxon>Bacillati</taxon>
        <taxon>Actinomycetota</taxon>
        <taxon>Actinomycetes</taxon>
        <taxon>Kitasatosporales</taxon>
        <taxon>Streptomycetaceae</taxon>
        <taxon>Streptomyces</taxon>
    </lineage>
</organism>
<keyword evidence="3" id="KW-0489">Methyltransferase</keyword>
<comment type="caution">
    <text evidence="3">The sequence shown here is derived from an EMBL/GenBank/DDBJ whole genome shotgun (WGS) entry which is preliminary data.</text>
</comment>
<name>A0ABW1E555_9ACTN</name>
<evidence type="ECO:0000259" key="2">
    <source>
        <dbReference type="Pfam" id="PF08241"/>
    </source>
</evidence>
<reference evidence="4" key="1">
    <citation type="journal article" date="2019" name="Int. J. Syst. Evol. Microbiol.">
        <title>The Global Catalogue of Microorganisms (GCM) 10K type strain sequencing project: providing services to taxonomists for standard genome sequencing and annotation.</title>
        <authorList>
            <consortium name="The Broad Institute Genomics Platform"/>
            <consortium name="The Broad Institute Genome Sequencing Center for Infectious Disease"/>
            <person name="Wu L."/>
            <person name="Ma J."/>
        </authorList>
    </citation>
    <scope>NUCLEOTIDE SEQUENCE [LARGE SCALE GENOMIC DNA]</scope>
    <source>
        <strain evidence="4">JCM 10411</strain>
    </source>
</reference>
<dbReference type="GO" id="GO:0008168">
    <property type="term" value="F:methyltransferase activity"/>
    <property type="evidence" value="ECO:0007669"/>
    <property type="project" value="UniProtKB-KW"/>
</dbReference>
<dbReference type="PANTHER" id="PTHR44068:SF11">
    <property type="entry name" value="GERANYL DIPHOSPHATE 2-C-METHYLTRANSFERASE"/>
    <property type="match status" value="1"/>
</dbReference>
<dbReference type="RefSeq" id="WP_381369877.1">
    <property type="nucleotide sequence ID" value="NZ_JBHSOA010000085.1"/>
</dbReference>
<dbReference type="SUPFAM" id="SSF53335">
    <property type="entry name" value="S-adenosyl-L-methionine-dependent methyltransferases"/>
    <property type="match status" value="1"/>
</dbReference>
<dbReference type="InterPro" id="IPR029063">
    <property type="entry name" value="SAM-dependent_MTases_sf"/>
</dbReference>
<dbReference type="EC" id="2.1.1.-" evidence="3"/>
<dbReference type="Pfam" id="PF08241">
    <property type="entry name" value="Methyltransf_11"/>
    <property type="match status" value="1"/>
</dbReference>